<dbReference type="GO" id="GO:0005737">
    <property type="term" value="C:cytoplasm"/>
    <property type="evidence" value="ECO:0007669"/>
    <property type="project" value="UniProtKB-ARBA"/>
</dbReference>
<dbReference type="PANTHER" id="PTHR47926:SF456">
    <property type="entry name" value="PENTATRICOPEPTIDE REPEAT-CONTAINING PROTEIN ELI1, CHLOROPLASTIC"/>
    <property type="match status" value="1"/>
</dbReference>
<organism evidence="3 4">
    <name type="scientific">Actinidia rufa</name>
    <dbReference type="NCBI Taxonomy" id="165716"/>
    <lineage>
        <taxon>Eukaryota</taxon>
        <taxon>Viridiplantae</taxon>
        <taxon>Streptophyta</taxon>
        <taxon>Embryophyta</taxon>
        <taxon>Tracheophyta</taxon>
        <taxon>Spermatophyta</taxon>
        <taxon>Magnoliopsida</taxon>
        <taxon>eudicotyledons</taxon>
        <taxon>Gunneridae</taxon>
        <taxon>Pentapetalae</taxon>
        <taxon>asterids</taxon>
        <taxon>Ericales</taxon>
        <taxon>Actinidiaceae</taxon>
        <taxon>Actinidia</taxon>
    </lineage>
</organism>
<reference evidence="3 4" key="1">
    <citation type="submission" date="2019-07" db="EMBL/GenBank/DDBJ databases">
        <title>De Novo Assembly of kiwifruit Actinidia rufa.</title>
        <authorList>
            <person name="Sugita-Konishi S."/>
            <person name="Sato K."/>
            <person name="Mori E."/>
            <person name="Abe Y."/>
            <person name="Kisaki G."/>
            <person name="Hamano K."/>
            <person name="Suezawa K."/>
            <person name="Otani M."/>
            <person name="Fukuda T."/>
            <person name="Manabe T."/>
            <person name="Gomi K."/>
            <person name="Tabuchi M."/>
            <person name="Akimitsu K."/>
            <person name="Kataoka I."/>
        </authorList>
    </citation>
    <scope>NUCLEOTIDE SEQUENCE [LARGE SCALE GENOMIC DNA]</scope>
    <source>
        <strain evidence="4">cv. Fuchu</strain>
    </source>
</reference>
<dbReference type="OrthoDB" id="1372509at2759"/>
<name>A0A7J0EXL7_9ERIC</name>
<evidence type="ECO:0000313" key="3">
    <source>
        <dbReference type="EMBL" id="GFY90337.1"/>
    </source>
</evidence>
<dbReference type="PANTHER" id="PTHR47926">
    <property type="entry name" value="PENTATRICOPEPTIDE REPEAT-CONTAINING PROTEIN"/>
    <property type="match status" value="1"/>
</dbReference>
<evidence type="ECO:0000256" key="1">
    <source>
        <dbReference type="ARBA" id="ARBA00022737"/>
    </source>
</evidence>
<dbReference type="GO" id="GO:0003723">
    <property type="term" value="F:RNA binding"/>
    <property type="evidence" value="ECO:0007669"/>
    <property type="project" value="InterPro"/>
</dbReference>
<proteinExistence type="inferred from homology"/>
<dbReference type="AlphaFoldDB" id="A0A7J0EXL7"/>
<keyword evidence="1" id="KW-0677">Repeat</keyword>
<comment type="similarity">
    <text evidence="2">Belongs to the PPR family. PCMP-E subfamily.</text>
</comment>
<dbReference type="InterPro" id="IPR011990">
    <property type="entry name" value="TPR-like_helical_dom_sf"/>
</dbReference>
<dbReference type="Proteomes" id="UP000585474">
    <property type="component" value="Unassembled WGS sequence"/>
</dbReference>
<dbReference type="Pfam" id="PF01535">
    <property type="entry name" value="PPR"/>
    <property type="match status" value="2"/>
</dbReference>
<keyword evidence="4" id="KW-1185">Reference proteome</keyword>
<dbReference type="InterPro" id="IPR046960">
    <property type="entry name" value="PPR_At4g14850-like_plant"/>
</dbReference>
<gene>
    <name evidence="3" type="ORF">Acr_07g0005340</name>
</gene>
<comment type="caution">
    <text evidence="3">The sequence shown here is derived from an EMBL/GenBank/DDBJ whole genome shotgun (WGS) entry which is preliminary data.</text>
</comment>
<dbReference type="FunFam" id="1.25.40.10:FF:000277">
    <property type="entry name" value="Pentatricopeptide repeat-containing protein, mitochondrial"/>
    <property type="match status" value="1"/>
</dbReference>
<evidence type="ECO:0000256" key="2">
    <source>
        <dbReference type="ARBA" id="ARBA00061659"/>
    </source>
</evidence>
<dbReference type="InterPro" id="IPR002885">
    <property type="entry name" value="PPR_rpt"/>
</dbReference>
<dbReference type="GO" id="GO:0016556">
    <property type="term" value="P:mRNA modification"/>
    <property type="evidence" value="ECO:0007669"/>
    <property type="project" value="UniProtKB-ARBA"/>
</dbReference>
<dbReference type="Gene3D" id="1.25.40.10">
    <property type="entry name" value="Tetratricopeptide repeat domain"/>
    <property type="match status" value="1"/>
</dbReference>
<accession>A0A7J0EXL7</accession>
<evidence type="ECO:0000313" key="4">
    <source>
        <dbReference type="Proteomes" id="UP000585474"/>
    </source>
</evidence>
<dbReference type="EMBL" id="BJWL01000007">
    <property type="protein sequence ID" value="GFY90337.1"/>
    <property type="molecule type" value="Genomic_DNA"/>
</dbReference>
<protein>
    <submittedName>
        <fullName evidence="3">Pentatricopeptide repeat (PPR) superfamily protein</fullName>
    </submittedName>
</protein>
<sequence>MYSKCGSIENVMWVFKEVEEKSVDHWSAMIGGLAIHGWGEVAFELFIEVGKRSVDPDDITFIGGLNACGHVGHVGLVKEGMMRFELMRRVYKVEPKLQHHGCMVDILGHAGRIQQVMSFTEEMPIEPNDVVWRTLLSAYKNHEFFNVAVVAARHLIGLDSCNSIVYVLLSNIYAGSDSGTMLGRLDGDERKEPKEYSWVQVELEGVHELFAGDKSNQQMERPIPC</sequence>